<feature type="region of interest" description="Disordered" evidence="1">
    <location>
        <begin position="1955"/>
        <end position="1992"/>
    </location>
</feature>
<feature type="region of interest" description="Disordered" evidence="1">
    <location>
        <begin position="743"/>
        <end position="772"/>
    </location>
</feature>
<dbReference type="EMBL" id="JAQMWT010000435">
    <property type="protein sequence ID" value="KAJ8601364.1"/>
    <property type="molecule type" value="Genomic_DNA"/>
</dbReference>
<feature type="compositionally biased region" description="Acidic residues" evidence="1">
    <location>
        <begin position="517"/>
        <end position="536"/>
    </location>
</feature>
<accession>A0AAD7XKD9</accession>
<feature type="region of interest" description="Disordered" evidence="1">
    <location>
        <begin position="1806"/>
        <end position="1826"/>
    </location>
</feature>
<evidence type="ECO:0000313" key="2">
    <source>
        <dbReference type="EMBL" id="KAJ8601364.1"/>
    </source>
</evidence>
<feature type="compositionally biased region" description="Basic and acidic residues" evidence="1">
    <location>
        <begin position="582"/>
        <end position="598"/>
    </location>
</feature>
<evidence type="ECO:0000256" key="1">
    <source>
        <dbReference type="SAM" id="MobiDB-lite"/>
    </source>
</evidence>
<evidence type="ECO:0000313" key="3">
    <source>
        <dbReference type="Proteomes" id="UP001230188"/>
    </source>
</evidence>
<organism evidence="2 3">
    <name type="scientific">Chrysophaeum taylorii</name>
    <dbReference type="NCBI Taxonomy" id="2483200"/>
    <lineage>
        <taxon>Eukaryota</taxon>
        <taxon>Sar</taxon>
        <taxon>Stramenopiles</taxon>
        <taxon>Ochrophyta</taxon>
        <taxon>Pelagophyceae</taxon>
        <taxon>Pelagomonadales</taxon>
        <taxon>Pelagomonadaceae</taxon>
        <taxon>Chrysophaeum</taxon>
    </lineage>
</organism>
<proteinExistence type="predicted"/>
<feature type="region of interest" description="Disordered" evidence="1">
    <location>
        <begin position="1100"/>
        <end position="1123"/>
    </location>
</feature>
<reference evidence="2" key="1">
    <citation type="submission" date="2023-01" db="EMBL/GenBank/DDBJ databases">
        <title>Metagenome sequencing of chrysophaentin producing Chrysophaeum taylorii.</title>
        <authorList>
            <person name="Davison J."/>
            <person name="Bewley C."/>
        </authorList>
    </citation>
    <scope>NUCLEOTIDE SEQUENCE</scope>
    <source>
        <strain evidence="2">NIES-1699</strain>
    </source>
</reference>
<feature type="region of interest" description="Disordered" evidence="1">
    <location>
        <begin position="494"/>
        <end position="536"/>
    </location>
</feature>
<keyword evidence="3" id="KW-1185">Reference proteome</keyword>
<dbReference type="InterPro" id="IPR027417">
    <property type="entry name" value="P-loop_NTPase"/>
</dbReference>
<sequence>MGDEETTNGSVAHQETSNALSSLERDLHQSFYASRLPRAWATFNHELLGNLDEFCSTLRACEEPVTPLSLIGPAGCGKSTLLSIWLQRRRQRLGRRPQELRIPEFCFVHVVGCTRQSVYVRELLTRLTTEIMDHFDLPRPRHFDPARLAWDLPRLLEIAGAKGRVLVVIDGLHRLRNDAGQINLKWLPTTFPANVHVVVSTTSLPPAAVDEIDRSVEGSHSVEYKIKKKMLSELERRHWRLLTMTSLSPTVRTSILDNFLTAKEAPICKSSEADNGDDFIFSLAEQLVANKKSEEAPDAPETATNAELQQLNLFEMQYQTLLAVPTNALTLATFLRALSCSAARGFDVWELIEGWLQKAAVTSATTDDVAAPLFEAVLVSWEVGHVAMEHKRAQARRFSMQAGPTLAAVAKTLQSRVDQGGDDFARAVNPISGDDDENTSITSLSNVSRARKDIRARVALEIAGSEDAIFRNTAEEAAARDVEQKIGGGAADNVETTQQSARQKQHPSCLATGDMDEKQDEDDEEYGEESFEEDYGEDFDAESGAFNEAPEQSDIEPLAPAADEKKSDLHEVTIVDPARLSPSEDERLTAKSETRSEEPSCSVAETSTMASSTLDDVPDYLLGGVDNVPGLGMLLGDGLAFLYVARYGLREDELMALLGELKADRKRERADDGNTINIEGREELDDLVDVAKVTNDSEDVLAAKELPRLLQALGVIRDESGVFVLPLESEALRTVVKRRYIDDGPLKRTKNPKTSKVPSPTRPRSSEETTTGGDRWHARLASFFARQIPSGRRAEELPWHLKHCRQWSSLCDTLANIPTFETMFHGSPQMRHELQAYWRLLAEGPLYLTRRAERKAAIVDTDLTPSQKLLEGLDVAHGLGQLESKARRERLANKSATFDVVDAYNKAIEAWFAAEHPTTHRLAEALGAIAEFMQEFDERIETPLFLRGAVNWAKLADLGVVDPERPRLSIPASPTTVRVSATAPPTSPQSDAQISAAAEDHDVGATTGYEPPRAGGVVSMSELLANVRGADGLHASAAQPCANQEKKQLSRATTTIAAIGVGNLYCYQRWMWVQFPWLALARATATSWTIGQRYAPKELASNTVVESDRNNKKNNNNNKPEYEPVLLNTAPATRALQAASSAVVNCASGPRRYWDVKRCDPSAAPVATVSEKRLRSRIFAGTSRSVNMELLKRDAETVALQGPQLEDAALEASEALKASISKASPADRKALRLRRVAARLPPRRMRWKPTATAMPRSASIDAFDPARHPDVDGGCGPFSASSIRSQRHGTRFPSAEALHATALLKRNAKCDAYSAMAATRFGGTTEPKELKQVLAVRELDRVESSIASHSRDLGYLPAHSAIFPASQHEKTVAGANARVGKLRATYDKLVAERKAKTKARRATESEIAARETVDAHCASLLRRGEATLGVLDARLVAIRCALAESAALGSFYGDIAAVGEAASPARASSRLEIVEQQVELARVQATDLLKKRRELVDSSEATRAADLPYLRREKKKWAAMREVARLRLRLVRASLNSLHPKEVDETFLTAAPEPPAQTMTTTPADYFGGRAAMWGRTRDEPRRPATASREDDDGEDVVIWPPPDNEDEALLEELVLASGASEPKDIAAKYKEATELHASLEAQHRRDATRLAQLKTVFGIMTSEFKAMKIAGVSRHACSTAGDTTTIAALRTAQVDERDMVEDPQAATRRVDALLFRAEIRLHQTQRQAEQLALFVARACSGVLHVARLVRVHTSAHNPVLPSLEIDPDLVRAVECQGADKPLPSGEAIFRLLRGCEDTLVFVASQLPQQQRPTPSEQRPRRRLTKKVDDNAFFVTPEARCRATLVNQLDDADLAQHSHVTPGARVPTGPERDEHFVQVSQDLEARDADLDAREAQVVPEPNEKDADFFIQESLQTPAAVAALRHANALSKLKQGDRAPLGLAIHHATILVPKTTTSPRAKLDQTARPGKAYSEQVPDRGHMKTTASRTAAEAAAQILAEKLAAEQELQELHDDDE</sequence>
<dbReference type="Proteomes" id="UP001230188">
    <property type="component" value="Unassembled WGS sequence"/>
</dbReference>
<feature type="compositionally biased region" description="Polar residues" evidence="1">
    <location>
        <begin position="1806"/>
        <end position="1817"/>
    </location>
</feature>
<name>A0AAD7XKD9_9STRA</name>
<gene>
    <name evidence="2" type="ORF">CTAYLR_005011</name>
</gene>
<dbReference type="PANTHER" id="PTHR19871">
    <property type="entry name" value="BETA TRANSDUCIN-RELATED PROTEIN"/>
    <property type="match status" value="1"/>
</dbReference>
<dbReference type="InterPro" id="IPR052752">
    <property type="entry name" value="NACHT-WD_repeat"/>
</dbReference>
<feature type="region of interest" description="Disordered" evidence="1">
    <location>
        <begin position="562"/>
        <end position="610"/>
    </location>
</feature>
<comment type="caution">
    <text evidence="2">The sequence shown here is derived from an EMBL/GenBank/DDBJ whole genome shotgun (WGS) entry which is preliminary data.</text>
</comment>
<feature type="region of interest" description="Disordered" evidence="1">
    <location>
        <begin position="1575"/>
        <end position="1598"/>
    </location>
</feature>
<feature type="compositionally biased region" description="Basic and acidic residues" evidence="1">
    <location>
        <begin position="562"/>
        <end position="573"/>
    </location>
</feature>
<feature type="region of interest" description="Disordered" evidence="1">
    <location>
        <begin position="974"/>
        <end position="996"/>
    </location>
</feature>
<protein>
    <submittedName>
        <fullName evidence="2">Uncharacterized protein</fullName>
    </submittedName>
</protein>
<dbReference type="SUPFAM" id="SSF52540">
    <property type="entry name" value="P-loop containing nucleoside triphosphate hydrolases"/>
    <property type="match status" value="1"/>
</dbReference>
<dbReference type="PANTHER" id="PTHR19871:SF14">
    <property type="entry name" value="DUF4062 DOMAIN-CONTAINING PROTEIN"/>
    <property type="match status" value="1"/>
</dbReference>
<dbReference type="Gene3D" id="3.40.50.300">
    <property type="entry name" value="P-loop containing nucleotide triphosphate hydrolases"/>
    <property type="match status" value="1"/>
</dbReference>